<dbReference type="OrthoDB" id="9795306at2"/>
<organism evidence="2 3">
    <name type="scientific">Microbacterium oxydans</name>
    <dbReference type="NCBI Taxonomy" id="82380"/>
    <lineage>
        <taxon>Bacteria</taxon>
        <taxon>Bacillati</taxon>
        <taxon>Actinomycetota</taxon>
        <taxon>Actinomycetes</taxon>
        <taxon>Micrococcales</taxon>
        <taxon>Microbacteriaceae</taxon>
        <taxon>Microbacterium</taxon>
    </lineage>
</organism>
<dbReference type="CDD" id="cd06588">
    <property type="entry name" value="PhnB_like"/>
    <property type="match status" value="1"/>
</dbReference>
<evidence type="ECO:0000313" key="2">
    <source>
        <dbReference type="EMBL" id="KJL21248.1"/>
    </source>
</evidence>
<evidence type="ECO:0000313" key="3">
    <source>
        <dbReference type="Proteomes" id="UP000033725"/>
    </source>
</evidence>
<dbReference type="InterPro" id="IPR028973">
    <property type="entry name" value="PhnB-like"/>
</dbReference>
<dbReference type="InterPro" id="IPR004360">
    <property type="entry name" value="Glyas_Fos-R_dOase_dom"/>
</dbReference>
<sequence length="137" mass="15109">MPALNPYLSFRTEARAAMEFYQSVLGGDLVVNTFGEFPDMVQDPSQRDLIMHAQLDTPDGLVLMASDTPDGMPYEKPQGFSVSLSGNSQETTRAVWDRLSDGATITMPLDVPPWGGLFGMLVDRFGIPWMLHGDPEE</sequence>
<dbReference type="PATRIC" id="fig|82380.10.peg.2274"/>
<comment type="caution">
    <text evidence="2">The sequence shown here is derived from an EMBL/GenBank/DDBJ whole genome shotgun (WGS) entry which is preliminary data.</text>
</comment>
<reference evidence="2 3" key="1">
    <citation type="submission" date="2015-02" db="EMBL/GenBank/DDBJ databases">
        <title>Draft genome sequences of ten Microbacterium spp. with emphasis on heavy metal contaminated environments.</title>
        <authorList>
            <person name="Corretto E."/>
        </authorList>
    </citation>
    <scope>NUCLEOTIDE SEQUENCE [LARGE SCALE GENOMIC DNA]</scope>
    <source>
        <strain evidence="2 3">BEL163</strain>
    </source>
</reference>
<proteinExistence type="predicted"/>
<accession>A0A0F0KK73</accession>
<dbReference type="InterPro" id="IPR029068">
    <property type="entry name" value="Glyas_Bleomycin-R_OHBP_Dase"/>
</dbReference>
<evidence type="ECO:0000259" key="1">
    <source>
        <dbReference type="Pfam" id="PF00903"/>
    </source>
</evidence>
<dbReference type="AlphaFoldDB" id="A0A0F0KK73"/>
<dbReference type="PANTHER" id="PTHR33990">
    <property type="entry name" value="PROTEIN YJDN-RELATED"/>
    <property type="match status" value="1"/>
</dbReference>
<name>A0A0F0KK73_9MICO</name>
<dbReference type="Gene3D" id="3.10.180.10">
    <property type="entry name" value="2,3-Dihydroxybiphenyl 1,2-Dioxygenase, domain 1"/>
    <property type="match status" value="1"/>
</dbReference>
<dbReference type="RefSeq" id="WP_045264139.1">
    <property type="nucleotide sequence ID" value="NZ_JYIV01000027.1"/>
</dbReference>
<gene>
    <name evidence="2" type="ORF">RN51_02262</name>
</gene>
<dbReference type="Proteomes" id="UP000033725">
    <property type="component" value="Unassembled WGS sequence"/>
</dbReference>
<dbReference type="EMBL" id="JYIV01000027">
    <property type="protein sequence ID" value="KJL21248.1"/>
    <property type="molecule type" value="Genomic_DNA"/>
</dbReference>
<dbReference type="PANTHER" id="PTHR33990:SF1">
    <property type="entry name" value="PROTEIN YJDN"/>
    <property type="match status" value="1"/>
</dbReference>
<dbReference type="SUPFAM" id="SSF54593">
    <property type="entry name" value="Glyoxalase/Bleomycin resistance protein/Dihydroxybiphenyl dioxygenase"/>
    <property type="match status" value="1"/>
</dbReference>
<dbReference type="Pfam" id="PF00903">
    <property type="entry name" value="Glyoxalase"/>
    <property type="match status" value="1"/>
</dbReference>
<feature type="domain" description="Glyoxalase/fosfomycin resistance/dioxygenase" evidence="1">
    <location>
        <begin position="5"/>
        <end position="131"/>
    </location>
</feature>
<protein>
    <recommendedName>
        <fullName evidence="1">Glyoxalase/fosfomycin resistance/dioxygenase domain-containing protein</fullName>
    </recommendedName>
</protein>